<sequence length="64" mass="6754">MTAIPASEPAGASRDDLSLVPQTSLFRNGNTVKKIQNPMHIEKAKDAPVAAPQALTTSLPATQR</sequence>
<evidence type="ECO:0000313" key="2">
    <source>
        <dbReference type="EMBL" id="MDC8639337.1"/>
    </source>
</evidence>
<dbReference type="EMBL" id="JANWTP010000061">
    <property type="protein sequence ID" value="MDC8639337.1"/>
    <property type="molecule type" value="Genomic_DNA"/>
</dbReference>
<dbReference type="RefSeq" id="WP_233403083.1">
    <property type="nucleotide sequence ID" value="NZ_CP168173.1"/>
</dbReference>
<proteinExistence type="predicted"/>
<protein>
    <submittedName>
        <fullName evidence="2">Uncharacterized protein</fullName>
    </submittedName>
</protein>
<organism evidence="2 3">
    <name type="scientific">Xanthomonas hortorum pv. hederae</name>
    <dbReference type="NCBI Taxonomy" id="453603"/>
    <lineage>
        <taxon>Bacteria</taxon>
        <taxon>Pseudomonadati</taxon>
        <taxon>Pseudomonadota</taxon>
        <taxon>Gammaproteobacteria</taxon>
        <taxon>Lysobacterales</taxon>
        <taxon>Lysobacteraceae</taxon>
        <taxon>Xanthomonas</taxon>
    </lineage>
</organism>
<dbReference type="AlphaFoldDB" id="A0A9X4BTJ9"/>
<reference evidence="2" key="1">
    <citation type="journal article" date="2022" name="Phytopathology">
        <title>Whole genome sequencing-based tracing of a 2022 introduction and outbreak of Xanthomonas hortorum pv. pelargonii.</title>
        <authorList>
            <person name="Iruegas Bocardo F."/>
            <person name="Weisberg A.J."/>
            <person name="Riutta E.R."/>
            <person name="Kilday K.B."/>
            <person name="Bonkowski J.C."/>
            <person name="Creswell T.C."/>
            <person name="Daughtrey M."/>
            <person name="Rane K.K."/>
            <person name="Grunwald N.J."/>
            <person name="Chang J.H."/>
            <person name="Putnam M."/>
        </authorList>
    </citation>
    <scope>NUCLEOTIDE SEQUENCE</scope>
    <source>
        <strain evidence="2">22-338</strain>
    </source>
</reference>
<reference evidence="2" key="2">
    <citation type="submission" date="2022-08" db="EMBL/GenBank/DDBJ databases">
        <authorList>
            <person name="Iruegas-Bocardo F."/>
            <person name="Weisberg A.J."/>
            <person name="Riutta E.R."/>
            <person name="Kilday K."/>
            <person name="Bonkowski J.C."/>
            <person name="Creswell T."/>
            <person name="Daughtrey M.L."/>
            <person name="Rane K."/>
            <person name="Grunwald N.J."/>
            <person name="Chang J.H."/>
            <person name="Putnam M.L."/>
        </authorList>
    </citation>
    <scope>NUCLEOTIDE SEQUENCE</scope>
    <source>
        <strain evidence="2">22-338</strain>
    </source>
</reference>
<accession>A0A9X4BTJ9</accession>
<gene>
    <name evidence="2" type="ORF">NY667_16355</name>
</gene>
<feature type="compositionally biased region" description="Polar residues" evidence="1">
    <location>
        <begin position="54"/>
        <end position="64"/>
    </location>
</feature>
<comment type="caution">
    <text evidence="2">The sequence shown here is derived from an EMBL/GenBank/DDBJ whole genome shotgun (WGS) entry which is preliminary data.</text>
</comment>
<evidence type="ECO:0000313" key="3">
    <source>
        <dbReference type="Proteomes" id="UP001140230"/>
    </source>
</evidence>
<feature type="region of interest" description="Disordered" evidence="1">
    <location>
        <begin position="43"/>
        <end position="64"/>
    </location>
</feature>
<dbReference type="Proteomes" id="UP001140230">
    <property type="component" value="Unassembled WGS sequence"/>
</dbReference>
<name>A0A9X4BTJ9_9XANT</name>
<evidence type="ECO:0000256" key="1">
    <source>
        <dbReference type="SAM" id="MobiDB-lite"/>
    </source>
</evidence>